<keyword evidence="3" id="KW-1185">Reference proteome</keyword>
<evidence type="ECO:0000313" key="3">
    <source>
        <dbReference type="Proteomes" id="UP000281810"/>
    </source>
</evidence>
<dbReference type="Pfam" id="PF08878">
    <property type="entry name" value="HamA"/>
    <property type="match status" value="1"/>
</dbReference>
<gene>
    <name evidence="2" type="ORF">EIB74_13390</name>
</gene>
<evidence type="ECO:0000313" key="2">
    <source>
        <dbReference type="EMBL" id="AZI40887.1"/>
    </source>
</evidence>
<sequence length="277" mass="32111">MAHKFVKEDISVTEKFIMKFSEMYIKQRSETKFEYGKIDENLLFQKHGFDSTQLKEVIKKNSVAKDLIREAGKIHKPVITDIYRSDLGELLLTYYFEDKLPPEERFTIPYKNITNRELAAQPGRGLDAVGYRINKDRISLMVGEGKVSAQKKNPPYVVDYNDDSIFNTQTKFKNNRDLLVNRLSDYTRNLTTEAAEKIGLVLLLLEFGKDADFDLVFGCALIRDASCVKINEDYGKFFTQQTDFDPHNITFCVLNFNKEITKTIDLFYEKVQELCKA</sequence>
<dbReference type="InterPro" id="IPR014976">
    <property type="entry name" value="AbpA_HamA_C"/>
</dbReference>
<dbReference type="OrthoDB" id="1095786at2"/>
<name>A0A3G8Y9S9_9FLAO</name>
<evidence type="ECO:0000259" key="1">
    <source>
        <dbReference type="Pfam" id="PF08878"/>
    </source>
</evidence>
<organism evidence="2 3">
    <name type="scientific">Epilithonimonas vandammei</name>
    <dbReference type="NCBI Taxonomy" id="2487072"/>
    <lineage>
        <taxon>Bacteria</taxon>
        <taxon>Pseudomonadati</taxon>
        <taxon>Bacteroidota</taxon>
        <taxon>Flavobacteriia</taxon>
        <taxon>Flavobacteriales</taxon>
        <taxon>Weeksellaceae</taxon>
        <taxon>Chryseobacterium group</taxon>
        <taxon>Epilithonimonas</taxon>
    </lineage>
</organism>
<proteinExistence type="predicted"/>
<protein>
    <recommendedName>
        <fullName evidence="1">Anti-bacteriophage protein A/HamA C-terminal domain-containing protein</fullName>
    </recommendedName>
</protein>
<feature type="domain" description="Anti-bacteriophage protein A/HamA C-terminal" evidence="1">
    <location>
        <begin position="45"/>
        <end position="270"/>
    </location>
</feature>
<dbReference type="Proteomes" id="UP000281810">
    <property type="component" value="Chromosome"/>
</dbReference>
<dbReference type="AlphaFoldDB" id="A0A3G8Y9S9"/>
<accession>A0A3G8Y9S9</accession>
<dbReference type="RefSeq" id="WP_068941786.1">
    <property type="nucleotide sequence ID" value="NZ_DAMAGH010000084.1"/>
</dbReference>
<dbReference type="EMBL" id="CP034161">
    <property type="protein sequence ID" value="AZI40887.1"/>
    <property type="molecule type" value="Genomic_DNA"/>
</dbReference>
<reference evidence="3" key="1">
    <citation type="submission" date="2018-11" db="EMBL/GenBank/DDBJ databases">
        <title>Proposal to divide the Flavobacteriaceae and reorganize its genera based on Amino Acid Identity values calculated from whole genome sequences.</title>
        <authorList>
            <person name="Nicholson A.C."/>
            <person name="Gulvik C.A."/>
            <person name="Whitney A.M."/>
            <person name="Humrighouse B.W."/>
            <person name="Bell M."/>
            <person name="Holmes B."/>
            <person name="Steigerwalt A.B."/>
            <person name="Villarma A."/>
            <person name="Sheth M."/>
            <person name="Batra D."/>
            <person name="Pryor J."/>
            <person name="Bernardet J.-F."/>
            <person name="Hugo C."/>
            <person name="Kampfer P."/>
            <person name="Newman J.D."/>
            <person name="McQuiston J.R."/>
        </authorList>
    </citation>
    <scope>NUCLEOTIDE SEQUENCE [LARGE SCALE GENOMIC DNA]</scope>
    <source>
        <strain evidence="3">F5649</strain>
    </source>
</reference>